<gene>
    <name evidence="5" type="ORF">DNHGIG_18700</name>
</gene>
<dbReference type="GO" id="GO:0016020">
    <property type="term" value="C:membrane"/>
    <property type="evidence" value="ECO:0007669"/>
    <property type="project" value="TreeGrafter"/>
</dbReference>
<dbReference type="GO" id="GO:0016616">
    <property type="term" value="F:oxidoreductase activity, acting on the CH-OH group of donors, NAD or NADP as acceptor"/>
    <property type="evidence" value="ECO:0007669"/>
    <property type="project" value="UniProtKB-ARBA"/>
</dbReference>
<dbReference type="InterPro" id="IPR020904">
    <property type="entry name" value="Sc_DH/Rdtase_CS"/>
</dbReference>
<keyword evidence="6" id="KW-1185">Reference proteome</keyword>
<dbReference type="Gene3D" id="3.40.50.720">
    <property type="entry name" value="NAD(P)-binding Rossmann-like Domain"/>
    <property type="match status" value="1"/>
</dbReference>
<dbReference type="Pfam" id="PF00106">
    <property type="entry name" value="adh_short"/>
    <property type="match status" value="1"/>
</dbReference>
<dbReference type="PIRSF" id="PIRSF000126">
    <property type="entry name" value="11-beta-HSD1"/>
    <property type="match status" value="1"/>
</dbReference>
<sequence length="240" mass="25920">MNLLKNQVVVITGASRGIGEDIALLFAKEGAKLVLVARNPEDLERIRGKALQSGAEDVLTVTADVSREDEVDVMAEVALARFGSIDILVNNAGVGFFKPVTETTLEEWKAMFDVNVTGVFLCTKAVLPAMMEKGSGHIITVSSDVGRRTIANGAGYCATKFAVQAFTEALRKEIREKGIRVSNVLPGMTDTYFAGSMRGIPEKKDWLKGEDVARAVLYIASQPAGVVVDDVTIHPMIQDY</sequence>
<accession>A0AAV4LET4</accession>
<comment type="similarity">
    <text evidence="1 3">Belongs to the short-chain dehydrogenases/reductases (SDR) family.</text>
</comment>
<dbReference type="Proteomes" id="UP001057291">
    <property type="component" value="Unassembled WGS sequence"/>
</dbReference>
<feature type="domain" description="Ketoreductase" evidence="4">
    <location>
        <begin position="7"/>
        <end position="191"/>
    </location>
</feature>
<dbReference type="PRINTS" id="PR00080">
    <property type="entry name" value="SDRFAMILY"/>
</dbReference>
<dbReference type="InterPro" id="IPR057326">
    <property type="entry name" value="KR_dom"/>
</dbReference>
<dbReference type="PROSITE" id="PS00061">
    <property type="entry name" value="ADH_SHORT"/>
    <property type="match status" value="1"/>
</dbReference>
<dbReference type="CDD" id="cd05233">
    <property type="entry name" value="SDR_c"/>
    <property type="match status" value="1"/>
</dbReference>
<dbReference type="InterPro" id="IPR002347">
    <property type="entry name" value="SDR_fam"/>
</dbReference>
<dbReference type="FunFam" id="3.40.50.720:FF:000047">
    <property type="entry name" value="NADP-dependent L-serine/L-allo-threonine dehydrogenase"/>
    <property type="match status" value="1"/>
</dbReference>
<proteinExistence type="inferred from homology"/>
<keyword evidence="2" id="KW-0560">Oxidoreductase</keyword>
<dbReference type="PRINTS" id="PR00081">
    <property type="entry name" value="GDHRDH"/>
</dbReference>
<dbReference type="InterPro" id="IPR036291">
    <property type="entry name" value="NAD(P)-bd_dom_sf"/>
</dbReference>
<evidence type="ECO:0000256" key="2">
    <source>
        <dbReference type="ARBA" id="ARBA00023002"/>
    </source>
</evidence>
<dbReference type="PANTHER" id="PTHR44196:SF1">
    <property type="entry name" value="DEHYDROGENASE_REDUCTASE SDR FAMILY MEMBER 7B"/>
    <property type="match status" value="1"/>
</dbReference>
<evidence type="ECO:0000313" key="6">
    <source>
        <dbReference type="Proteomes" id="UP001057291"/>
    </source>
</evidence>
<dbReference type="SUPFAM" id="SSF51735">
    <property type="entry name" value="NAD(P)-binding Rossmann-fold domains"/>
    <property type="match status" value="1"/>
</dbReference>
<evidence type="ECO:0000256" key="3">
    <source>
        <dbReference type="RuleBase" id="RU000363"/>
    </source>
</evidence>
<evidence type="ECO:0000313" key="5">
    <source>
        <dbReference type="EMBL" id="GIM46321.1"/>
    </source>
</evidence>
<dbReference type="SMART" id="SM00822">
    <property type="entry name" value="PKS_KR"/>
    <property type="match status" value="1"/>
</dbReference>
<evidence type="ECO:0000259" key="4">
    <source>
        <dbReference type="SMART" id="SM00822"/>
    </source>
</evidence>
<organism evidence="5 6">
    <name type="scientific">Collibacillus ludicampi</name>
    <dbReference type="NCBI Taxonomy" id="2771369"/>
    <lineage>
        <taxon>Bacteria</taxon>
        <taxon>Bacillati</taxon>
        <taxon>Bacillota</taxon>
        <taxon>Bacilli</taxon>
        <taxon>Bacillales</taxon>
        <taxon>Alicyclobacillaceae</taxon>
        <taxon>Collibacillus</taxon>
    </lineage>
</organism>
<dbReference type="AlphaFoldDB" id="A0AAV4LET4"/>
<evidence type="ECO:0000256" key="1">
    <source>
        <dbReference type="ARBA" id="ARBA00006484"/>
    </source>
</evidence>
<comment type="caution">
    <text evidence="5">The sequence shown here is derived from an EMBL/GenBank/DDBJ whole genome shotgun (WGS) entry which is preliminary data.</text>
</comment>
<name>A0AAV4LET4_9BACL</name>
<protein>
    <submittedName>
        <fullName evidence="5">Clavaldehyde dehydrogenase</fullName>
    </submittedName>
</protein>
<dbReference type="RefSeq" id="WP_369414701.1">
    <property type="nucleotide sequence ID" value="NZ_BOQE01000001.1"/>
</dbReference>
<dbReference type="PANTHER" id="PTHR44196">
    <property type="entry name" value="DEHYDROGENASE/REDUCTASE SDR FAMILY MEMBER 7B"/>
    <property type="match status" value="1"/>
</dbReference>
<reference evidence="5" key="1">
    <citation type="journal article" date="2023" name="Int. J. Syst. Evol. Microbiol.">
        <title>Collibacillus ludicampi gen. nov., sp. nov., a new soil bacterium of the family Alicyclobacillaceae.</title>
        <authorList>
            <person name="Jojima T."/>
            <person name="Ioku Y."/>
            <person name="Fukuta Y."/>
            <person name="Shirasaka N."/>
            <person name="Matsumura Y."/>
            <person name="Mori M."/>
        </authorList>
    </citation>
    <scope>NUCLEOTIDE SEQUENCE</scope>
    <source>
        <strain evidence="5">TP075</strain>
    </source>
</reference>
<dbReference type="EMBL" id="BOQE01000001">
    <property type="protein sequence ID" value="GIM46321.1"/>
    <property type="molecule type" value="Genomic_DNA"/>
</dbReference>